<feature type="transmembrane region" description="Helical" evidence="1">
    <location>
        <begin position="53"/>
        <end position="75"/>
    </location>
</feature>
<feature type="transmembrane region" description="Helical" evidence="1">
    <location>
        <begin position="12"/>
        <end position="41"/>
    </location>
</feature>
<keyword evidence="3" id="KW-1185">Reference proteome</keyword>
<dbReference type="Proteomes" id="UP000198327">
    <property type="component" value="Unassembled WGS sequence"/>
</dbReference>
<keyword evidence="1" id="KW-0812">Transmembrane</keyword>
<gene>
    <name evidence="2" type="ORF">SAMN05421642_1382</name>
</gene>
<keyword evidence="1" id="KW-0472">Membrane</keyword>
<protein>
    <submittedName>
        <fullName evidence="2">Uncharacterized protein</fullName>
    </submittedName>
</protein>
<name>A0A239NFF5_9NOCA</name>
<sequence length="92" mass="9480">MGCKGSDTRASIALTLVVALFAMLAAAGSVIGVCFLATHTAQSDRAPMTAVDIFVLMLVLVSELMAIVLGTIVAMRHRGGAPSVPPPPSPRY</sequence>
<evidence type="ECO:0000256" key="1">
    <source>
        <dbReference type="SAM" id="Phobius"/>
    </source>
</evidence>
<evidence type="ECO:0000313" key="3">
    <source>
        <dbReference type="Proteomes" id="UP000198327"/>
    </source>
</evidence>
<accession>A0A239NFF5</accession>
<reference evidence="3" key="1">
    <citation type="submission" date="2017-06" db="EMBL/GenBank/DDBJ databases">
        <authorList>
            <person name="Varghese N."/>
            <person name="Submissions S."/>
        </authorList>
    </citation>
    <scope>NUCLEOTIDE SEQUENCE [LARGE SCALE GENOMIC DNA]</scope>
    <source>
        <strain evidence="3">JCM 23211</strain>
    </source>
</reference>
<dbReference type="EMBL" id="FZOW01000038">
    <property type="protein sequence ID" value="SNT53252.1"/>
    <property type="molecule type" value="Genomic_DNA"/>
</dbReference>
<dbReference type="AlphaFoldDB" id="A0A239NFF5"/>
<keyword evidence="1" id="KW-1133">Transmembrane helix</keyword>
<evidence type="ECO:0000313" key="2">
    <source>
        <dbReference type="EMBL" id="SNT53252.1"/>
    </source>
</evidence>
<organism evidence="2 3">
    <name type="scientific">Rhodococcoides kyotonense</name>
    <dbReference type="NCBI Taxonomy" id="398843"/>
    <lineage>
        <taxon>Bacteria</taxon>
        <taxon>Bacillati</taxon>
        <taxon>Actinomycetota</taxon>
        <taxon>Actinomycetes</taxon>
        <taxon>Mycobacteriales</taxon>
        <taxon>Nocardiaceae</taxon>
        <taxon>Rhodococcoides</taxon>
    </lineage>
</organism>
<proteinExistence type="predicted"/>